<dbReference type="InterPro" id="IPR052173">
    <property type="entry name" value="Beta-lactam_resp_regulator"/>
</dbReference>
<reference evidence="4" key="1">
    <citation type="journal article" date="2014" name="Environ. Microbiol.">
        <title>Comparative genomics of the marine bacterial genus Glaciecola reveals the high degree of genomic diversity and genomic characteristic for cold adaptation.</title>
        <authorList>
            <person name="Qin Q.L."/>
            <person name="Xie B.B."/>
            <person name="Yu Y."/>
            <person name="Shu Y.L."/>
            <person name="Rong J.C."/>
            <person name="Zhang Y.J."/>
            <person name="Zhao D.L."/>
            <person name="Chen X.L."/>
            <person name="Zhang X.Y."/>
            <person name="Chen B."/>
            <person name="Zhou B.C."/>
            <person name="Zhang Y.Z."/>
        </authorList>
    </citation>
    <scope>NUCLEOTIDE SEQUENCE [LARGE SCALE GENOMIC DNA]</scope>
    <source>
        <strain evidence="4">ACAM 615</strain>
    </source>
</reference>
<feature type="transmembrane region" description="Helical" evidence="1">
    <location>
        <begin position="290"/>
        <end position="310"/>
    </location>
</feature>
<evidence type="ECO:0000256" key="1">
    <source>
        <dbReference type="SAM" id="Phobius"/>
    </source>
</evidence>
<accession>K6ZML1</accession>
<feature type="transmembrane region" description="Helical" evidence="1">
    <location>
        <begin position="97"/>
        <end position="116"/>
    </location>
</feature>
<protein>
    <recommendedName>
        <fullName evidence="2">Peptidase M56 domain-containing protein</fullName>
    </recommendedName>
</protein>
<dbReference type="RefSeq" id="WP_006013902.1">
    <property type="nucleotide sequence ID" value="NZ_BAEQ01000052.1"/>
</dbReference>
<dbReference type="PANTHER" id="PTHR34978">
    <property type="entry name" value="POSSIBLE SENSOR-TRANSDUCER PROTEIN BLAR"/>
    <property type="match status" value="1"/>
</dbReference>
<dbReference type="Pfam" id="PF05569">
    <property type="entry name" value="Peptidase_M56"/>
    <property type="match status" value="1"/>
</dbReference>
<organism evidence="3 4">
    <name type="scientific">Brumicola pallidula DSM 14239 = ACAM 615</name>
    <dbReference type="NCBI Taxonomy" id="1121922"/>
    <lineage>
        <taxon>Bacteria</taxon>
        <taxon>Pseudomonadati</taxon>
        <taxon>Pseudomonadota</taxon>
        <taxon>Gammaproteobacteria</taxon>
        <taxon>Alteromonadales</taxon>
        <taxon>Alteromonadaceae</taxon>
        <taxon>Brumicola</taxon>
    </lineage>
</organism>
<proteinExistence type="predicted"/>
<comment type="caution">
    <text evidence="3">The sequence shown here is derived from an EMBL/GenBank/DDBJ whole genome shotgun (WGS) entry which is preliminary data.</text>
</comment>
<keyword evidence="1" id="KW-0812">Transmembrane</keyword>
<feature type="transmembrane region" description="Helical" evidence="1">
    <location>
        <begin position="50"/>
        <end position="72"/>
    </location>
</feature>
<dbReference type="MEROPS" id="M56.003"/>
<dbReference type="EMBL" id="BAEQ01000052">
    <property type="protein sequence ID" value="GAC30123.1"/>
    <property type="molecule type" value="Genomic_DNA"/>
</dbReference>
<gene>
    <name evidence="3" type="ORF">GPAL_3272</name>
</gene>
<dbReference type="OrthoDB" id="7057814at2"/>
<dbReference type="PANTHER" id="PTHR34978:SF3">
    <property type="entry name" value="SLR0241 PROTEIN"/>
    <property type="match status" value="1"/>
</dbReference>
<dbReference type="AlphaFoldDB" id="K6ZML1"/>
<dbReference type="Gene3D" id="3.30.2010.10">
    <property type="entry name" value="Metalloproteases ('zincins'), catalytic domain"/>
    <property type="match status" value="1"/>
</dbReference>
<name>K6ZML1_9ALTE</name>
<dbReference type="Proteomes" id="UP000006251">
    <property type="component" value="Unassembled WGS sequence"/>
</dbReference>
<dbReference type="InterPro" id="IPR008756">
    <property type="entry name" value="Peptidase_M56"/>
</dbReference>
<feature type="domain" description="Peptidase M56" evidence="2">
    <location>
        <begin position="92"/>
        <end position="256"/>
    </location>
</feature>
<keyword evidence="1" id="KW-0472">Membrane</keyword>
<sequence length="324" mass="36378">MLISDLALALNLMAIALLGFFVGALLLSFTWFLFGRFVSLYSTSSQKMLVWTWLLGPWLLGLVTMLIFSPLFEQTALYARIERLAHWHHLYVFQLNSWHGVTVILFIVFSVGLIVIKGSQVYRQGNALYTLKHFSSSEHLTNHGQKILIIDSDVATAFTSGLLRPTCYISQGLIDKLSVAELNIVIEHELAHTRNKDPLFMLLIACLSAYYPKKLALLLNAKYRLMTEHAADQSTVLKHSAEDVAATILKVVKLQKLLPAKDTNLYLSYFGANDITLRIQQLLKPTKKSIPMIIPVAVMLIMLCVTIVAVDATHHLVESVFTHS</sequence>
<evidence type="ECO:0000259" key="2">
    <source>
        <dbReference type="Pfam" id="PF05569"/>
    </source>
</evidence>
<evidence type="ECO:0000313" key="3">
    <source>
        <dbReference type="EMBL" id="GAC30123.1"/>
    </source>
</evidence>
<evidence type="ECO:0000313" key="4">
    <source>
        <dbReference type="Proteomes" id="UP000006251"/>
    </source>
</evidence>
<keyword evidence="4" id="KW-1185">Reference proteome</keyword>
<feature type="transmembrane region" description="Helical" evidence="1">
    <location>
        <begin position="12"/>
        <end position="38"/>
    </location>
</feature>
<dbReference type="CDD" id="cd07326">
    <property type="entry name" value="M56_BlaR1_MecR1_like"/>
    <property type="match status" value="1"/>
</dbReference>
<dbReference type="STRING" id="1121922.GCA_000428905_00216"/>
<keyword evidence="1" id="KW-1133">Transmembrane helix</keyword>